<evidence type="ECO:0000313" key="8">
    <source>
        <dbReference type="EMBL" id="MBB4133942.1"/>
    </source>
</evidence>
<dbReference type="InterPro" id="IPR051790">
    <property type="entry name" value="Cytochrome_c-biogenesis_DsbD"/>
</dbReference>
<feature type="domain" description="Cytochrome C biogenesis protein transmembrane" evidence="7">
    <location>
        <begin position="16"/>
        <end position="159"/>
    </location>
</feature>
<evidence type="ECO:0000256" key="5">
    <source>
        <dbReference type="ARBA" id="ARBA00023136"/>
    </source>
</evidence>
<keyword evidence="9" id="KW-1185">Reference proteome</keyword>
<feature type="transmembrane region" description="Helical" evidence="6">
    <location>
        <begin position="55"/>
        <end position="77"/>
    </location>
</feature>
<keyword evidence="3 6" id="KW-0812">Transmembrane</keyword>
<evidence type="ECO:0000259" key="7">
    <source>
        <dbReference type="Pfam" id="PF02683"/>
    </source>
</evidence>
<dbReference type="Proteomes" id="UP000551501">
    <property type="component" value="Unassembled WGS sequence"/>
</dbReference>
<protein>
    <submittedName>
        <fullName evidence="8">Cytochrome c biogenesis protein CcdA</fullName>
    </submittedName>
</protein>
<feature type="transmembrane region" description="Helical" evidence="6">
    <location>
        <begin position="178"/>
        <end position="199"/>
    </location>
</feature>
<feature type="transmembrane region" description="Helical" evidence="6">
    <location>
        <begin position="25"/>
        <end position="49"/>
    </location>
</feature>
<comment type="similarity">
    <text evidence="2">Belongs to the DsbD family.</text>
</comment>
<sequence length="267" mass="28066">MCGIAAARIFASTVGTRGRLLVHGVVFYIGLLTTLIPVGIGVGAIAGLVARHRSMIIAVASAVIILLGLLQLAGRGFDMGRMVPGIARLQEQSLHRAGWVKTLILGAVSGVAGFCTGPILGAVLTMSASRGMSGAAVLLGIYALGMVVPLIAIATVWNRMGDHTRRLLRGRELRLGAVRIHTTNLISGLLLVAVGIAFWRTNGFISVPEPIDADTQLSLQDAVALLADPVIDIVAVVAIAAALLFWWWRRDLKHSTDSSAGENRSGE</sequence>
<dbReference type="GO" id="GO:0017004">
    <property type="term" value="P:cytochrome complex assembly"/>
    <property type="evidence" value="ECO:0007669"/>
    <property type="project" value="InterPro"/>
</dbReference>
<evidence type="ECO:0000256" key="3">
    <source>
        <dbReference type="ARBA" id="ARBA00022692"/>
    </source>
</evidence>
<comment type="subcellular location">
    <subcellularLocation>
        <location evidence="1">Membrane</location>
        <topology evidence="1">Multi-pass membrane protein</topology>
    </subcellularLocation>
</comment>
<keyword evidence="4 6" id="KW-1133">Transmembrane helix</keyword>
<gene>
    <name evidence="8" type="ORF">BKA16_000494</name>
</gene>
<accession>A0A840EQG1</accession>
<dbReference type="Pfam" id="PF02683">
    <property type="entry name" value="DsbD_TM"/>
    <property type="match status" value="1"/>
</dbReference>
<dbReference type="PANTHER" id="PTHR31272:SF4">
    <property type="entry name" value="CYTOCHROME C-TYPE BIOGENESIS PROTEIN HI_1454-RELATED"/>
    <property type="match status" value="1"/>
</dbReference>
<evidence type="ECO:0000256" key="6">
    <source>
        <dbReference type="SAM" id="Phobius"/>
    </source>
</evidence>
<dbReference type="RefSeq" id="WP_345300964.1">
    <property type="nucleotide sequence ID" value="NZ_BAABHL010000112.1"/>
</dbReference>
<feature type="transmembrane region" description="Helical" evidence="6">
    <location>
        <begin position="98"/>
        <end position="124"/>
    </location>
</feature>
<dbReference type="GO" id="GO:0016020">
    <property type="term" value="C:membrane"/>
    <property type="evidence" value="ECO:0007669"/>
    <property type="project" value="UniProtKB-SubCell"/>
</dbReference>
<name>A0A840EQG1_9ACTN</name>
<evidence type="ECO:0000256" key="4">
    <source>
        <dbReference type="ARBA" id="ARBA00022989"/>
    </source>
</evidence>
<evidence type="ECO:0000256" key="1">
    <source>
        <dbReference type="ARBA" id="ARBA00004141"/>
    </source>
</evidence>
<dbReference type="PANTHER" id="PTHR31272">
    <property type="entry name" value="CYTOCHROME C-TYPE BIOGENESIS PROTEIN HI_1454-RELATED"/>
    <property type="match status" value="1"/>
</dbReference>
<dbReference type="InterPro" id="IPR003834">
    <property type="entry name" value="Cyt_c_assmbl_TM_dom"/>
</dbReference>
<evidence type="ECO:0000256" key="2">
    <source>
        <dbReference type="ARBA" id="ARBA00006143"/>
    </source>
</evidence>
<dbReference type="EMBL" id="JACIFP010000001">
    <property type="protein sequence ID" value="MBB4133942.1"/>
    <property type="molecule type" value="Genomic_DNA"/>
</dbReference>
<comment type="caution">
    <text evidence="8">The sequence shown here is derived from an EMBL/GenBank/DDBJ whole genome shotgun (WGS) entry which is preliminary data.</text>
</comment>
<reference evidence="8 9" key="1">
    <citation type="submission" date="2020-08" db="EMBL/GenBank/DDBJ databases">
        <title>Sequencing the genomes of 1000 actinobacteria strains.</title>
        <authorList>
            <person name="Klenk H.-P."/>
        </authorList>
    </citation>
    <scope>NUCLEOTIDE SEQUENCE [LARGE SCALE GENOMIC DNA]</scope>
    <source>
        <strain evidence="8 9">DSM 45298</strain>
    </source>
</reference>
<proteinExistence type="inferred from homology"/>
<organism evidence="8 9">
    <name type="scientific">Gordonia humi</name>
    <dbReference type="NCBI Taxonomy" id="686429"/>
    <lineage>
        <taxon>Bacteria</taxon>
        <taxon>Bacillati</taxon>
        <taxon>Actinomycetota</taxon>
        <taxon>Actinomycetes</taxon>
        <taxon>Mycobacteriales</taxon>
        <taxon>Gordoniaceae</taxon>
        <taxon>Gordonia</taxon>
    </lineage>
</organism>
<keyword evidence="5 6" id="KW-0472">Membrane</keyword>
<feature type="transmembrane region" description="Helical" evidence="6">
    <location>
        <begin position="230"/>
        <end position="248"/>
    </location>
</feature>
<evidence type="ECO:0000313" key="9">
    <source>
        <dbReference type="Proteomes" id="UP000551501"/>
    </source>
</evidence>
<dbReference type="AlphaFoldDB" id="A0A840EQG1"/>
<feature type="transmembrane region" description="Helical" evidence="6">
    <location>
        <begin position="136"/>
        <end position="157"/>
    </location>
</feature>